<gene>
    <name evidence="3" type="ORF">MiSe_75690</name>
</gene>
<keyword evidence="1" id="KW-0051">Antiviral defense</keyword>
<dbReference type="InterPro" id="IPR005537">
    <property type="entry name" value="RAMP_III_fam"/>
</dbReference>
<evidence type="ECO:0000313" key="3">
    <source>
        <dbReference type="EMBL" id="GET42751.1"/>
    </source>
</evidence>
<sequence length="339" mass="37470">MATYKRQRYLFMTLDPVHIGTGGYRLGRVDNSIVREPGTKIPKIPGTSLHGAARSYAAQLYETPEAAGQNHDKIDKPDENPVCYTFGYIKKSKNGNSDEGKIYSGVVNIFDAHVLLFPVHSMVGPVWVSTVDRLQDAGFKVENLPNDWNNINTAVLNWQRSDALNLGWLMLQVSEQQATVTAHSEWRNDRRWQAIAKIVLVKDALFSQIVNSNLEVRTSVSINPETGAAAEGALFTYEAIPRATFLTAEVVLDDYRSGEKGWALGEIKETGKIKEDGTKNSLPGESWNCPLCVVKAGFRMIEWLGVGGMGTRGFGRMAAIGDPINVELDALFGKEQNHE</sequence>
<dbReference type="InterPro" id="IPR013410">
    <property type="entry name" value="CRISPR-assoc_RAMP_Cmr4"/>
</dbReference>
<dbReference type="AlphaFoldDB" id="A0AAV3XME1"/>
<dbReference type="GO" id="GO:0051607">
    <property type="term" value="P:defense response to virus"/>
    <property type="evidence" value="ECO:0007669"/>
    <property type="project" value="UniProtKB-KW"/>
</dbReference>
<comment type="caution">
    <text evidence="3">The sequence shown here is derived from an EMBL/GenBank/DDBJ whole genome shotgun (WGS) entry which is preliminary data.</text>
</comment>
<feature type="domain" description="CRISPR type III-associated protein" evidence="2">
    <location>
        <begin position="12"/>
        <end position="317"/>
    </location>
</feature>
<organism evidence="3 4">
    <name type="scientific">Microseira wollei NIES-4236</name>
    <dbReference type="NCBI Taxonomy" id="2530354"/>
    <lineage>
        <taxon>Bacteria</taxon>
        <taxon>Bacillati</taxon>
        <taxon>Cyanobacteriota</taxon>
        <taxon>Cyanophyceae</taxon>
        <taxon>Oscillatoriophycideae</taxon>
        <taxon>Aerosakkonematales</taxon>
        <taxon>Aerosakkonemataceae</taxon>
        <taxon>Microseira</taxon>
    </lineage>
</organism>
<accession>A0AAV3XME1</accession>
<dbReference type="NCBIfam" id="TIGR02580">
    <property type="entry name" value="cas_RAMP_Cmr4"/>
    <property type="match status" value="1"/>
</dbReference>
<dbReference type="PANTHER" id="PTHR36700">
    <property type="entry name" value="CRISPR SYSTEM CMR SUBUNIT CMR4"/>
    <property type="match status" value="1"/>
</dbReference>
<dbReference type="Proteomes" id="UP001050975">
    <property type="component" value="Unassembled WGS sequence"/>
</dbReference>
<proteinExistence type="predicted"/>
<name>A0AAV3XME1_9CYAN</name>
<evidence type="ECO:0000256" key="1">
    <source>
        <dbReference type="ARBA" id="ARBA00023118"/>
    </source>
</evidence>
<evidence type="ECO:0000259" key="2">
    <source>
        <dbReference type="Pfam" id="PF03787"/>
    </source>
</evidence>
<dbReference type="Pfam" id="PF03787">
    <property type="entry name" value="RAMPs"/>
    <property type="match status" value="1"/>
</dbReference>
<dbReference type="PANTHER" id="PTHR36700:SF1">
    <property type="entry name" value="CRISPR SYSTEM CMR SUBUNIT CMR4"/>
    <property type="match status" value="1"/>
</dbReference>
<evidence type="ECO:0000313" key="4">
    <source>
        <dbReference type="Proteomes" id="UP001050975"/>
    </source>
</evidence>
<reference evidence="3" key="1">
    <citation type="submission" date="2019-10" db="EMBL/GenBank/DDBJ databases">
        <title>Draft genome sequece of Microseira wollei NIES-4236.</title>
        <authorList>
            <person name="Yamaguchi H."/>
            <person name="Suzuki S."/>
            <person name="Kawachi M."/>
        </authorList>
    </citation>
    <scope>NUCLEOTIDE SEQUENCE</scope>
    <source>
        <strain evidence="3">NIES-4236</strain>
    </source>
</reference>
<keyword evidence="4" id="KW-1185">Reference proteome</keyword>
<dbReference type="EMBL" id="BLAY01000180">
    <property type="protein sequence ID" value="GET42751.1"/>
    <property type="molecule type" value="Genomic_DNA"/>
</dbReference>
<protein>
    <recommendedName>
        <fullName evidence="2">CRISPR type III-associated protein domain-containing protein</fullName>
    </recommendedName>
</protein>
<dbReference type="RefSeq" id="WP_226590765.1">
    <property type="nucleotide sequence ID" value="NZ_BLAY01000180.1"/>
</dbReference>